<name>A0AAE1ACQ9_9GAST</name>
<evidence type="ECO:0000313" key="2">
    <source>
        <dbReference type="Proteomes" id="UP001283361"/>
    </source>
</evidence>
<sequence>MVKVMLTPTPDEGHGRMSTEVPRLNGQISLWDPPWLLDIVRGTNERRREDPGVEGKRAVIVLGVNMFQFSHGAALGLQIATIAKSCRKIWEVYMNPCSKSTEPGLYKPPWTEQGQRRAYFMTSTPSPCGEDCATSSFARAQILVMPLCEGCGSSLCITMAISSSATI</sequence>
<gene>
    <name evidence="1" type="ORF">RRG08_021940</name>
</gene>
<reference evidence="1" key="1">
    <citation type="journal article" date="2023" name="G3 (Bethesda)">
        <title>A reference genome for the long-term kleptoplast-retaining sea slug Elysia crispata morphotype clarki.</title>
        <authorList>
            <person name="Eastman K.E."/>
            <person name="Pendleton A.L."/>
            <person name="Shaikh M.A."/>
            <person name="Suttiyut T."/>
            <person name="Ogas R."/>
            <person name="Tomko P."/>
            <person name="Gavelis G."/>
            <person name="Widhalm J.R."/>
            <person name="Wisecaver J.H."/>
        </authorList>
    </citation>
    <scope>NUCLEOTIDE SEQUENCE</scope>
    <source>
        <strain evidence="1">ECLA1</strain>
    </source>
</reference>
<evidence type="ECO:0000313" key="1">
    <source>
        <dbReference type="EMBL" id="KAK3785140.1"/>
    </source>
</evidence>
<dbReference type="Proteomes" id="UP001283361">
    <property type="component" value="Unassembled WGS sequence"/>
</dbReference>
<accession>A0AAE1ACQ9</accession>
<protein>
    <submittedName>
        <fullName evidence="1">Uncharacterized protein</fullName>
    </submittedName>
</protein>
<organism evidence="1 2">
    <name type="scientific">Elysia crispata</name>
    <name type="common">lettuce slug</name>
    <dbReference type="NCBI Taxonomy" id="231223"/>
    <lineage>
        <taxon>Eukaryota</taxon>
        <taxon>Metazoa</taxon>
        <taxon>Spiralia</taxon>
        <taxon>Lophotrochozoa</taxon>
        <taxon>Mollusca</taxon>
        <taxon>Gastropoda</taxon>
        <taxon>Heterobranchia</taxon>
        <taxon>Euthyneura</taxon>
        <taxon>Panpulmonata</taxon>
        <taxon>Sacoglossa</taxon>
        <taxon>Placobranchoidea</taxon>
        <taxon>Plakobranchidae</taxon>
        <taxon>Elysia</taxon>
    </lineage>
</organism>
<proteinExistence type="predicted"/>
<dbReference type="AlphaFoldDB" id="A0AAE1ACQ9"/>
<keyword evidence="2" id="KW-1185">Reference proteome</keyword>
<dbReference type="EMBL" id="JAWDGP010002165">
    <property type="protein sequence ID" value="KAK3785140.1"/>
    <property type="molecule type" value="Genomic_DNA"/>
</dbReference>
<comment type="caution">
    <text evidence="1">The sequence shown here is derived from an EMBL/GenBank/DDBJ whole genome shotgun (WGS) entry which is preliminary data.</text>
</comment>